<evidence type="ECO:0008006" key="4">
    <source>
        <dbReference type="Google" id="ProtNLM"/>
    </source>
</evidence>
<keyword evidence="1" id="KW-0472">Membrane</keyword>
<sequence>MNKKTFFPKVAFDMFTMQMVWSLYFLGSLLAVHIMMVVLAVNINDSIGDFLFFSHGSAKIYMLVIGIISTYGFLTHFAHHGVTRKDYFKGAFIAAIGVALAIAVIAAAVTGIEYVMIEMTGTQDVLERSLSAVDITSNSISVELPDIIFQSSVLLHGTNWVASLFLFSLNVLTYFAAGWLIGSGFYRFGWVIGLGFIVLSLLFMVTGDLIWGIELGEPLSNWLPFSSISLPFYVSFLYNLIMIGVMLVLIRLAIRHTPIKM</sequence>
<accession>A0A1I1X9Y0</accession>
<feature type="transmembrane region" description="Helical" evidence="1">
    <location>
        <begin position="21"/>
        <end position="40"/>
    </location>
</feature>
<keyword evidence="1" id="KW-1133">Transmembrane helix</keyword>
<protein>
    <recommendedName>
        <fullName evidence="4">ABC-2 type transport system permease protein</fullName>
    </recommendedName>
</protein>
<evidence type="ECO:0000313" key="3">
    <source>
        <dbReference type="Proteomes" id="UP000199474"/>
    </source>
</evidence>
<reference evidence="3" key="1">
    <citation type="submission" date="2016-10" db="EMBL/GenBank/DDBJ databases">
        <authorList>
            <person name="Varghese N."/>
            <person name="Submissions S."/>
        </authorList>
    </citation>
    <scope>NUCLEOTIDE SEQUENCE [LARGE SCALE GENOMIC DNA]</scope>
    <source>
        <strain evidence="3">DSM 22530</strain>
    </source>
</reference>
<proteinExistence type="predicted"/>
<feature type="transmembrane region" description="Helical" evidence="1">
    <location>
        <begin position="188"/>
        <end position="213"/>
    </location>
</feature>
<feature type="transmembrane region" description="Helical" evidence="1">
    <location>
        <begin position="60"/>
        <end position="79"/>
    </location>
</feature>
<gene>
    <name evidence="2" type="ORF">SAMN05216238_107142</name>
</gene>
<keyword evidence="3" id="KW-1185">Reference proteome</keyword>
<name>A0A1I1X9Y0_9BACI</name>
<feature type="transmembrane region" description="Helical" evidence="1">
    <location>
        <begin position="233"/>
        <end position="254"/>
    </location>
</feature>
<dbReference type="STRING" id="640948.SAMN05216238_107142"/>
<evidence type="ECO:0000313" key="2">
    <source>
        <dbReference type="EMBL" id="SFE03448.1"/>
    </source>
</evidence>
<evidence type="ECO:0000256" key="1">
    <source>
        <dbReference type="SAM" id="Phobius"/>
    </source>
</evidence>
<dbReference type="AlphaFoldDB" id="A0A1I1X9Y0"/>
<dbReference type="RefSeq" id="WP_090085345.1">
    <property type="nucleotide sequence ID" value="NZ_FOMR01000007.1"/>
</dbReference>
<feature type="transmembrane region" description="Helical" evidence="1">
    <location>
        <begin position="160"/>
        <end position="181"/>
    </location>
</feature>
<organism evidence="2 3">
    <name type="scientific">Lentibacillus persicus</name>
    <dbReference type="NCBI Taxonomy" id="640948"/>
    <lineage>
        <taxon>Bacteria</taxon>
        <taxon>Bacillati</taxon>
        <taxon>Bacillota</taxon>
        <taxon>Bacilli</taxon>
        <taxon>Bacillales</taxon>
        <taxon>Bacillaceae</taxon>
        <taxon>Lentibacillus</taxon>
    </lineage>
</organism>
<keyword evidence="1" id="KW-0812">Transmembrane</keyword>
<dbReference type="EMBL" id="FOMR01000007">
    <property type="protein sequence ID" value="SFE03448.1"/>
    <property type="molecule type" value="Genomic_DNA"/>
</dbReference>
<dbReference type="Proteomes" id="UP000199474">
    <property type="component" value="Unassembled WGS sequence"/>
</dbReference>
<dbReference type="OrthoDB" id="2388713at2"/>
<feature type="transmembrane region" description="Helical" evidence="1">
    <location>
        <begin position="91"/>
        <end position="117"/>
    </location>
</feature>